<dbReference type="PANTHER" id="PTHR38043">
    <property type="entry name" value="PROTEIN HEMX"/>
    <property type="match status" value="1"/>
</dbReference>
<keyword evidence="2" id="KW-0812">Transmembrane</keyword>
<reference evidence="3 4" key="1">
    <citation type="submission" date="2018-09" db="EMBL/GenBank/DDBJ databases">
        <title>Zymobacter palmae IAM14233 (=T109) whole genome analysis.</title>
        <authorList>
            <person name="Yanase H."/>
        </authorList>
    </citation>
    <scope>NUCLEOTIDE SEQUENCE [LARGE SCALE GENOMIC DNA]</scope>
    <source>
        <strain evidence="3 4">IAM14233</strain>
    </source>
</reference>
<dbReference type="OrthoDB" id="5739852at2"/>
<dbReference type="STRING" id="1123510.GCA_000620025_02153"/>
<organism evidence="3 4">
    <name type="scientific">Zymobacter palmae</name>
    <dbReference type="NCBI Taxonomy" id="33074"/>
    <lineage>
        <taxon>Bacteria</taxon>
        <taxon>Pseudomonadati</taxon>
        <taxon>Pseudomonadota</taxon>
        <taxon>Gammaproteobacteria</taxon>
        <taxon>Oceanospirillales</taxon>
        <taxon>Halomonadaceae</taxon>
        <taxon>Zymobacter group</taxon>
        <taxon>Zymobacter</taxon>
    </lineage>
</organism>
<dbReference type="Pfam" id="PF04375">
    <property type="entry name" value="HemX"/>
    <property type="match status" value="1"/>
</dbReference>
<name>A0A348HHR3_9GAMM</name>
<keyword evidence="2" id="KW-1133">Transmembrane helix</keyword>
<evidence type="ECO:0000313" key="4">
    <source>
        <dbReference type="Proteomes" id="UP000267342"/>
    </source>
</evidence>
<dbReference type="KEGG" id="zpl:ZBT109_2435"/>
<feature type="transmembrane region" description="Helical" evidence="2">
    <location>
        <begin position="56"/>
        <end position="77"/>
    </location>
</feature>
<dbReference type="AlphaFoldDB" id="A0A348HHR3"/>
<dbReference type="PANTHER" id="PTHR38043:SF1">
    <property type="entry name" value="PROTEIN HEMX"/>
    <property type="match status" value="1"/>
</dbReference>
<protein>
    <submittedName>
        <fullName evidence="3">Uncharacterized enzyme of heme biosynthesis</fullName>
    </submittedName>
</protein>
<proteinExistence type="predicted"/>
<dbReference type="InterPro" id="IPR007470">
    <property type="entry name" value="HemX"/>
</dbReference>
<keyword evidence="2" id="KW-0472">Membrane</keyword>
<sequence>MTRQHDSGKDDEVKHDVSDTPSEETTVEAVPHDVADNDVADTVSARDDVRTRRQPPWVWGAGIVALLLLGGLGWSFYQISTTQGQLEQLGSELSALKKNSLAQSALDQAVSPLQAQFQGVDERISAVQKRLDDHRTADGRYVEIDYQLRMALQRLALNRDIRGTLELLKSADQRITELNDPVFLPVRESIQSAMAALNNVSAPDVDGLYLQLAAESHALDGLSMSQSLASMTPEHQQAEQAAADAPQSSWWKRQLSRVGHEMKELVVVRYNDQALNELLMPEQESAIREHLRMTFSEAQMGLLNQSPTVYTHALQSATETLQRYFPQDDARVKGVIDRINALSQQSIRPDLPEVTGVLQQWQQAVERRHAQQQPGA</sequence>
<accession>A0A348HHR3</accession>
<dbReference type="EMBL" id="AP018933">
    <property type="protein sequence ID" value="BBG31165.1"/>
    <property type="molecule type" value="Genomic_DNA"/>
</dbReference>
<dbReference type="Proteomes" id="UP000267342">
    <property type="component" value="Chromosome"/>
</dbReference>
<feature type="compositionally biased region" description="Basic and acidic residues" evidence="1">
    <location>
        <begin position="1"/>
        <end position="18"/>
    </location>
</feature>
<evidence type="ECO:0000313" key="3">
    <source>
        <dbReference type="EMBL" id="BBG31165.1"/>
    </source>
</evidence>
<keyword evidence="4" id="KW-1185">Reference proteome</keyword>
<evidence type="ECO:0000256" key="2">
    <source>
        <dbReference type="SAM" id="Phobius"/>
    </source>
</evidence>
<evidence type="ECO:0000256" key="1">
    <source>
        <dbReference type="SAM" id="MobiDB-lite"/>
    </source>
</evidence>
<dbReference type="RefSeq" id="WP_027705236.1">
    <property type="nucleotide sequence ID" value="NZ_AP018933.1"/>
</dbReference>
<feature type="region of interest" description="Disordered" evidence="1">
    <location>
        <begin position="1"/>
        <end position="32"/>
    </location>
</feature>
<gene>
    <name evidence="3" type="ORF">ZBT109_2435</name>
</gene>